<reference evidence="1 2" key="1">
    <citation type="submission" date="2015-12" db="EMBL/GenBank/DDBJ databases">
        <title>Genome sequence of Aneurinibacillus soli.</title>
        <authorList>
            <person name="Lee J.S."/>
            <person name="Lee K.C."/>
            <person name="Kim K.K."/>
            <person name="Lee B.W."/>
        </authorList>
    </citation>
    <scope>NUCLEOTIDE SEQUENCE [LARGE SCALE GENOMIC DNA]</scope>
    <source>
        <strain evidence="1 2">CB4</strain>
    </source>
</reference>
<organism evidence="1 2">
    <name type="scientific">Aneurinibacillus soli</name>
    <dbReference type="NCBI Taxonomy" id="1500254"/>
    <lineage>
        <taxon>Bacteria</taxon>
        <taxon>Bacillati</taxon>
        <taxon>Bacillota</taxon>
        <taxon>Bacilli</taxon>
        <taxon>Bacillales</taxon>
        <taxon>Paenibacillaceae</taxon>
        <taxon>Aneurinibacillus group</taxon>
        <taxon>Aneurinibacillus</taxon>
    </lineage>
</organism>
<dbReference type="KEGG" id="asoc:CB4_01932"/>
<proteinExistence type="predicted"/>
<sequence>MDMNNLLMKIPCHRKPSRSFFINGKQMPLCARCTSIFLGYLAIPFLLFFYPNTPLYVGFVLQIPILIDGFTQLYKWRESTNWLRFITGILSGIGQSAVIVSISMFIIKLVLTVAM</sequence>
<evidence type="ECO:0000313" key="1">
    <source>
        <dbReference type="EMBL" id="BAU27758.1"/>
    </source>
</evidence>
<dbReference type="InterPro" id="IPR019206">
    <property type="entry name" value="DUF2085_TM"/>
</dbReference>
<dbReference type="AlphaFoldDB" id="A0A0U5BHW8"/>
<protein>
    <submittedName>
        <fullName evidence="1">Uncharacterized protein</fullName>
    </submittedName>
</protein>
<dbReference type="Proteomes" id="UP000217696">
    <property type="component" value="Chromosome"/>
</dbReference>
<dbReference type="Pfam" id="PF09858">
    <property type="entry name" value="DUF2085"/>
    <property type="match status" value="1"/>
</dbReference>
<evidence type="ECO:0000313" key="2">
    <source>
        <dbReference type="Proteomes" id="UP000217696"/>
    </source>
</evidence>
<dbReference type="RefSeq" id="WP_231956209.1">
    <property type="nucleotide sequence ID" value="NZ_AP017312.1"/>
</dbReference>
<dbReference type="EMBL" id="AP017312">
    <property type="protein sequence ID" value="BAU27758.1"/>
    <property type="molecule type" value="Genomic_DNA"/>
</dbReference>
<name>A0A0U5BHW8_9BACL</name>
<keyword evidence="2" id="KW-1185">Reference proteome</keyword>
<accession>A0A0U5BHW8</accession>
<gene>
    <name evidence="1" type="ORF">CB4_01932</name>
</gene>